<dbReference type="InterPro" id="IPR050855">
    <property type="entry name" value="NDM-1-like"/>
</dbReference>
<dbReference type="OrthoDB" id="420651at2"/>
<protein>
    <submittedName>
        <fullName evidence="2">MBL fold metallo-hydrolase</fullName>
    </submittedName>
</protein>
<sequence length="343" mass="38910">MKNRRIIQKERVKFIEIADDIFAAVSPYKGISWANAAFINRGPGLVFDTFFDLFHAEEMMEAFQEVSGGKKPAYVVNSHYNCDHTWGNKVFEDSCFIMHEYANTERIPETNSLGAWSKLVKLGKDAQGVTPGQQFLANELNGFDLAGVEWINPDIEISGDIDIRLGDTVAKILNVAPAHSDSDLLLWLPEDKVLFAGDIVFNGCGAYSEAGIHNWVNVLNRIINELKPEVVVPGHGAICGLEFVIEQRDYLLTVLEQFETHYDDEIDSVELCNKMDISDYLHWIRPERLYASVDALLKAKRGINEPASWEVLPEKFVQVRADMEKKYGDKMTEWDPMSVWSEE</sequence>
<dbReference type="PANTHER" id="PTHR42951">
    <property type="entry name" value="METALLO-BETA-LACTAMASE DOMAIN-CONTAINING"/>
    <property type="match status" value="1"/>
</dbReference>
<dbReference type="Gene3D" id="3.60.15.10">
    <property type="entry name" value="Ribonuclease Z/Hydroxyacylglutathione hydrolase-like"/>
    <property type="match status" value="1"/>
</dbReference>
<comment type="caution">
    <text evidence="2">The sequence shown here is derived from an EMBL/GenBank/DDBJ whole genome shotgun (WGS) entry which is preliminary data.</text>
</comment>
<dbReference type="SMART" id="SM00849">
    <property type="entry name" value="Lactamase_B"/>
    <property type="match status" value="1"/>
</dbReference>
<name>A0A430B6M5_9ENTE</name>
<dbReference type="RefSeq" id="WP_126792937.1">
    <property type="nucleotide sequence ID" value="NZ_CP060720.1"/>
</dbReference>
<dbReference type="InterPro" id="IPR036866">
    <property type="entry name" value="RibonucZ/Hydroxyglut_hydro"/>
</dbReference>
<accession>A0A430B6M5</accession>
<dbReference type="PANTHER" id="PTHR42951:SF4">
    <property type="entry name" value="ACYL-COENZYME A THIOESTERASE MBLAC2"/>
    <property type="match status" value="1"/>
</dbReference>
<evidence type="ECO:0000313" key="2">
    <source>
        <dbReference type="EMBL" id="RSU15966.1"/>
    </source>
</evidence>
<keyword evidence="3" id="KW-1185">Reference proteome</keyword>
<dbReference type="GeneID" id="95581835"/>
<dbReference type="InterPro" id="IPR001279">
    <property type="entry name" value="Metallo-B-lactamas"/>
</dbReference>
<gene>
    <name evidence="2" type="ORF">CBF28_05935</name>
</gene>
<dbReference type="GO" id="GO:0016787">
    <property type="term" value="F:hydrolase activity"/>
    <property type="evidence" value="ECO:0007669"/>
    <property type="project" value="UniProtKB-KW"/>
</dbReference>
<dbReference type="EMBL" id="NGKB01000004">
    <property type="protein sequence ID" value="RSU15966.1"/>
    <property type="molecule type" value="Genomic_DNA"/>
</dbReference>
<organism evidence="2 3">
    <name type="scientific">Vagococcus carniphilus</name>
    <dbReference type="NCBI Taxonomy" id="218144"/>
    <lineage>
        <taxon>Bacteria</taxon>
        <taxon>Bacillati</taxon>
        <taxon>Bacillota</taxon>
        <taxon>Bacilli</taxon>
        <taxon>Lactobacillales</taxon>
        <taxon>Enterococcaceae</taxon>
        <taxon>Vagococcus</taxon>
    </lineage>
</organism>
<dbReference type="CDD" id="cd16282">
    <property type="entry name" value="metallo-hydrolase-like_MBL-fold"/>
    <property type="match status" value="1"/>
</dbReference>
<reference evidence="2 3" key="1">
    <citation type="submission" date="2017-05" db="EMBL/GenBank/DDBJ databases">
        <title>Vagococcus spp. assemblies.</title>
        <authorList>
            <person name="Gulvik C.A."/>
        </authorList>
    </citation>
    <scope>NUCLEOTIDE SEQUENCE [LARGE SCALE GENOMIC DNA]</scope>
    <source>
        <strain evidence="2 3">SS1714</strain>
    </source>
</reference>
<dbReference type="Proteomes" id="UP000288028">
    <property type="component" value="Unassembled WGS sequence"/>
</dbReference>
<dbReference type="Pfam" id="PF00753">
    <property type="entry name" value="Lactamase_B"/>
    <property type="match status" value="1"/>
</dbReference>
<dbReference type="AlphaFoldDB" id="A0A430B6M5"/>
<feature type="domain" description="Metallo-beta-lactamase" evidence="1">
    <location>
        <begin position="33"/>
        <end position="235"/>
    </location>
</feature>
<dbReference type="SUPFAM" id="SSF56281">
    <property type="entry name" value="Metallo-hydrolase/oxidoreductase"/>
    <property type="match status" value="1"/>
</dbReference>
<proteinExistence type="predicted"/>
<evidence type="ECO:0000313" key="3">
    <source>
        <dbReference type="Proteomes" id="UP000288028"/>
    </source>
</evidence>
<keyword evidence="2" id="KW-0378">Hydrolase</keyword>
<evidence type="ECO:0000259" key="1">
    <source>
        <dbReference type="SMART" id="SM00849"/>
    </source>
</evidence>